<comment type="similarity">
    <text evidence="2">Belongs to the acetate uptake transporter (AceTr) (TC 2.A.96) family.</text>
</comment>
<accession>A0A168QV58</accession>
<evidence type="ECO:0000313" key="7">
    <source>
        <dbReference type="EMBL" id="SAM05604.1"/>
    </source>
</evidence>
<feature type="transmembrane region" description="Helical" evidence="6">
    <location>
        <begin position="54"/>
        <end position="76"/>
    </location>
</feature>
<dbReference type="NCBIfam" id="NF038013">
    <property type="entry name" value="AceTr_1"/>
    <property type="match status" value="1"/>
</dbReference>
<dbReference type="Proteomes" id="UP000078561">
    <property type="component" value="Unassembled WGS sequence"/>
</dbReference>
<dbReference type="Pfam" id="PF01184">
    <property type="entry name" value="Gpr1_Fun34_YaaH"/>
    <property type="match status" value="1"/>
</dbReference>
<keyword evidence="4 6" id="KW-1133">Transmembrane helix</keyword>
<proteinExistence type="inferred from homology"/>
<dbReference type="PANTHER" id="PTHR31123:SF1">
    <property type="entry name" value="ACCUMULATION OF DYADS PROTEIN 2-RELATED"/>
    <property type="match status" value="1"/>
</dbReference>
<comment type="subcellular location">
    <subcellularLocation>
        <location evidence="1">Membrane</location>
        <topology evidence="1">Multi-pass membrane protein</topology>
    </subcellularLocation>
</comment>
<dbReference type="PANTHER" id="PTHR31123">
    <property type="entry name" value="ACCUMULATION OF DYADS PROTEIN 2-RELATED"/>
    <property type="match status" value="1"/>
</dbReference>
<protein>
    <recommendedName>
        <fullName evidence="9">GPR1/FUN34/yaaH family-domain-containing protein</fullName>
    </recommendedName>
</protein>
<sequence>MSQTQKPQFEHHESIEKIPVANSITGHHHEEIAMPPSNAAPAYPSTVFKFGNPAALGFASFATGSLVMGLYSIGLLTNLPQVVVGVALGYTGIGQWVSGFMELLMGNTYAATTMMTYSGFFISFGIMFSPASGFLELAIKEGEEALQMCVGLYMLGYTFISLIFFLGTLRQPWLIRAVLFQVFLAFFFSCLGNFLHVQGLIAAGGWLSITLSLTAYYVMATMIFDETTTFIKLPFF</sequence>
<keyword evidence="8" id="KW-1185">Reference proteome</keyword>
<keyword evidence="3 6" id="KW-0812">Transmembrane</keyword>
<dbReference type="InterPro" id="IPR051633">
    <property type="entry name" value="AceTr"/>
</dbReference>
<evidence type="ECO:0000256" key="2">
    <source>
        <dbReference type="ARBA" id="ARBA00005587"/>
    </source>
</evidence>
<feature type="transmembrane region" description="Helical" evidence="6">
    <location>
        <begin position="117"/>
        <end position="139"/>
    </location>
</feature>
<feature type="transmembrane region" description="Helical" evidence="6">
    <location>
        <begin position="173"/>
        <end position="195"/>
    </location>
</feature>
<dbReference type="OrthoDB" id="3648309at2759"/>
<evidence type="ECO:0000313" key="8">
    <source>
        <dbReference type="Proteomes" id="UP000078561"/>
    </source>
</evidence>
<feature type="transmembrane region" description="Helical" evidence="6">
    <location>
        <begin position="82"/>
        <end position="105"/>
    </location>
</feature>
<feature type="transmembrane region" description="Helical" evidence="6">
    <location>
        <begin position="145"/>
        <end position="166"/>
    </location>
</feature>
<evidence type="ECO:0000256" key="4">
    <source>
        <dbReference type="ARBA" id="ARBA00022989"/>
    </source>
</evidence>
<feature type="transmembrane region" description="Helical" evidence="6">
    <location>
        <begin position="201"/>
        <end position="224"/>
    </location>
</feature>
<dbReference type="AlphaFoldDB" id="A0A168QV58"/>
<evidence type="ECO:0008006" key="9">
    <source>
        <dbReference type="Google" id="ProtNLM"/>
    </source>
</evidence>
<dbReference type="InterPro" id="IPR000791">
    <property type="entry name" value="Gpr1/Fun34/SatP-like"/>
</dbReference>
<dbReference type="EMBL" id="LT554468">
    <property type="protein sequence ID" value="SAM05604.1"/>
    <property type="molecule type" value="Genomic_DNA"/>
</dbReference>
<evidence type="ECO:0000256" key="5">
    <source>
        <dbReference type="ARBA" id="ARBA00023136"/>
    </source>
</evidence>
<evidence type="ECO:0000256" key="6">
    <source>
        <dbReference type="SAM" id="Phobius"/>
    </source>
</evidence>
<name>A0A168QV58_ABSGL</name>
<keyword evidence="5 6" id="KW-0472">Membrane</keyword>
<organism evidence="7">
    <name type="scientific">Absidia glauca</name>
    <name type="common">Pin mould</name>
    <dbReference type="NCBI Taxonomy" id="4829"/>
    <lineage>
        <taxon>Eukaryota</taxon>
        <taxon>Fungi</taxon>
        <taxon>Fungi incertae sedis</taxon>
        <taxon>Mucoromycota</taxon>
        <taxon>Mucoromycotina</taxon>
        <taxon>Mucoromycetes</taxon>
        <taxon>Mucorales</taxon>
        <taxon>Cunninghamellaceae</taxon>
        <taxon>Absidia</taxon>
    </lineage>
</organism>
<dbReference type="GO" id="GO:0005886">
    <property type="term" value="C:plasma membrane"/>
    <property type="evidence" value="ECO:0007669"/>
    <property type="project" value="TreeGrafter"/>
</dbReference>
<evidence type="ECO:0000256" key="3">
    <source>
        <dbReference type="ARBA" id="ARBA00022692"/>
    </source>
</evidence>
<gene>
    <name evidence="7" type="primary">ABSGL_11479.1 scaffold 12295</name>
</gene>
<dbReference type="OMA" id="VCGICEL"/>
<dbReference type="InParanoid" id="A0A168QV58"/>
<evidence type="ECO:0000256" key="1">
    <source>
        <dbReference type="ARBA" id="ARBA00004141"/>
    </source>
</evidence>
<dbReference type="GO" id="GO:0015123">
    <property type="term" value="F:acetate transmembrane transporter activity"/>
    <property type="evidence" value="ECO:0007669"/>
    <property type="project" value="TreeGrafter"/>
</dbReference>
<reference evidence="7" key="1">
    <citation type="submission" date="2016-04" db="EMBL/GenBank/DDBJ databases">
        <authorList>
            <person name="Evans L.H."/>
            <person name="Alamgir A."/>
            <person name="Owens N."/>
            <person name="Weber N.D."/>
            <person name="Virtaneva K."/>
            <person name="Barbian K."/>
            <person name="Babar A."/>
            <person name="Rosenke K."/>
        </authorList>
    </citation>
    <scope>NUCLEOTIDE SEQUENCE [LARGE SCALE GENOMIC DNA]</scope>
    <source>
        <strain evidence="7">CBS 101.48</strain>
    </source>
</reference>